<dbReference type="STRING" id="43657.S4054249_02515"/>
<dbReference type="InterPro" id="IPR021534">
    <property type="entry name" value="DUF3192"/>
</dbReference>
<evidence type="ECO:0000313" key="2">
    <source>
        <dbReference type="EMBL" id="KZN39559.1"/>
    </source>
</evidence>
<proteinExistence type="predicted"/>
<dbReference type="Pfam" id="PF11399">
    <property type="entry name" value="DUF3192"/>
    <property type="match status" value="1"/>
</dbReference>
<evidence type="ECO:0000256" key="1">
    <source>
        <dbReference type="SAM" id="SignalP"/>
    </source>
</evidence>
<sequence>MKKLLVATALLSTTLLSGCIVAVSDGEMRHYNSNWEETHKSNREKISNLTLGTEYKDVIKQFNTPDFTEAVSKDGHTYQVLYFATNSKHSDGKTTKDECTPLVFKDKKLIGFGQSAVDNYL</sequence>
<feature type="signal peptide" evidence="1">
    <location>
        <begin position="1"/>
        <end position="22"/>
    </location>
</feature>
<dbReference type="Proteomes" id="UP000076643">
    <property type="component" value="Unassembled WGS sequence"/>
</dbReference>
<dbReference type="GeneID" id="57364817"/>
<evidence type="ECO:0008006" key="4">
    <source>
        <dbReference type="Google" id="ProtNLM"/>
    </source>
</evidence>
<keyword evidence="3" id="KW-1185">Reference proteome</keyword>
<gene>
    <name evidence="2" type="ORF">N475_14170</name>
</gene>
<feature type="chain" id="PRO_5007830765" description="DUF3192 domain-containing protein" evidence="1">
    <location>
        <begin position="23"/>
        <end position="121"/>
    </location>
</feature>
<comment type="caution">
    <text evidence="2">The sequence shown here is derived from an EMBL/GenBank/DDBJ whole genome shotgun (WGS) entry which is preliminary data.</text>
</comment>
<accession>A0A161ZYU1</accession>
<dbReference type="AlphaFoldDB" id="A0A161ZYU1"/>
<keyword evidence="1" id="KW-0732">Signal</keyword>
<protein>
    <recommendedName>
        <fullName evidence="4">DUF3192 domain-containing protein</fullName>
    </recommendedName>
</protein>
<reference evidence="2 3" key="1">
    <citation type="submission" date="2013-07" db="EMBL/GenBank/DDBJ databases">
        <title>Comparative Genomic and Metabolomic Analysis of Twelve Strains of Pseudoalteromonas luteoviolacea.</title>
        <authorList>
            <person name="Vynne N.G."/>
            <person name="Mansson M."/>
            <person name="Gram L."/>
        </authorList>
    </citation>
    <scope>NUCLEOTIDE SEQUENCE [LARGE SCALE GENOMIC DNA]</scope>
    <source>
        <strain evidence="2 3">DSM 6061</strain>
    </source>
</reference>
<organism evidence="2 3">
    <name type="scientific">Pseudoalteromonas luteoviolacea DSM 6061</name>
    <dbReference type="NCBI Taxonomy" id="1365250"/>
    <lineage>
        <taxon>Bacteria</taxon>
        <taxon>Pseudomonadati</taxon>
        <taxon>Pseudomonadota</taxon>
        <taxon>Gammaproteobacteria</taxon>
        <taxon>Alteromonadales</taxon>
        <taxon>Pseudoalteromonadaceae</taxon>
        <taxon>Pseudoalteromonas</taxon>
    </lineage>
</organism>
<dbReference type="PATRIC" id="fig|1365250.3.peg.2062"/>
<name>A0A161ZYU1_9GAMM</name>
<evidence type="ECO:0000313" key="3">
    <source>
        <dbReference type="Proteomes" id="UP000076643"/>
    </source>
</evidence>
<dbReference type="PROSITE" id="PS51257">
    <property type="entry name" value="PROKAR_LIPOPROTEIN"/>
    <property type="match status" value="1"/>
</dbReference>
<dbReference type="EMBL" id="AUYB01000099">
    <property type="protein sequence ID" value="KZN39559.1"/>
    <property type="molecule type" value="Genomic_DNA"/>
</dbReference>
<dbReference type="RefSeq" id="WP_063355702.1">
    <property type="nucleotide sequence ID" value="NZ_AQHB01000039.1"/>
</dbReference>